<name>A0ABT8W8P6_9FLAO</name>
<dbReference type="Pfam" id="PF01925">
    <property type="entry name" value="TauE"/>
    <property type="match status" value="1"/>
</dbReference>
<keyword evidence="5" id="KW-1003">Cell membrane</keyword>
<evidence type="ECO:0000256" key="1">
    <source>
        <dbReference type="ARBA" id="ARBA00004141"/>
    </source>
</evidence>
<feature type="transmembrane region" description="Helical" evidence="5">
    <location>
        <begin position="151"/>
        <end position="176"/>
    </location>
</feature>
<dbReference type="Proteomes" id="UP001176883">
    <property type="component" value="Unassembled WGS sequence"/>
</dbReference>
<gene>
    <name evidence="6" type="ORF">Q4Q35_06450</name>
</gene>
<organism evidence="6 7">
    <name type="scientific">Flavivirga aquimarina</name>
    <dbReference type="NCBI Taxonomy" id="2027862"/>
    <lineage>
        <taxon>Bacteria</taxon>
        <taxon>Pseudomonadati</taxon>
        <taxon>Bacteroidota</taxon>
        <taxon>Flavobacteriia</taxon>
        <taxon>Flavobacteriales</taxon>
        <taxon>Flavobacteriaceae</taxon>
        <taxon>Flavivirga</taxon>
    </lineage>
</organism>
<comment type="caution">
    <text evidence="6">The sequence shown here is derived from an EMBL/GenBank/DDBJ whole genome shotgun (WGS) entry which is preliminary data.</text>
</comment>
<evidence type="ECO:0000313" key="7">
    <source>
        <dbReference type="Proteomes" id="UP001176883"/>
    </source>
</evidence>
<evidence type="ECO:0000256" key="2">
    <source>
        <dbReference type="ARBA" id="ARBA00022692"/>
    </source>
</evidence>
<feature type="transmembrane region" description="Helical" evidence="5">
    <location>
        <begin position="188"/>
        <end position="211"/>
    </location>
</feature>
<evidence type="ECO:0000256" key="5">
    <source>
        <dbReference type="RuleBase" id="RU363041"/>
    </source>
</evidence>
<dbReference type="InterPro" id="IPR051598">
    <property type="entry name" value="TSUP/Inactive_protease-like"/>
</dbReference>
<keyword evidence="7" id="KW-1185">Reference proteome</keyword>
<keyword evidence="2 5" id="KW-0812">Transmembrane</keyword>
<feature type="transmembrane region" description="Helical" evidence="5">
    <location>
        <begin position="82"/>
        <end position="104"/>
    </location>
</feature>
<dbReference type="EMBL" id="JAUOEK010000071">
    <property type="protein sequence ID" value="MDO5969442.1"/>
    <property type="molecule type" value="Genomic_DNA"/>
</dbReference>
<dbReference type="PANTHER" id="PTHR43701">
    <property type="entry name" value="MEMBRANE TRANSPORTER PROTEIN MJ0441-RELATED"/>
    <property type="match status" value="1"/>
</dbReference>
<protein>
    <recommendedName>
        <fullName evidence="5">Probable membrane transporter protein</fullName>
    </recommendedName>
</protein>
<evidence type="ECO:0000256" key="3">
    <source>
        <dbReference type="ARBA" id="ARBA00022989"/>
    </source>
</evidence>
<feature type="transmembrane region" description="Helical" evidence="5">
    <location>
        <begin position="256"/>
        <end position="277"/>
    </location>
</feature>
<accession>A0ABT8W8P6</accession>
<proteinExistence type="inferred from homology"/>
<dbReference type="PANTHER" id="PTHR43701:SF2">
    <property type="entry name" value="MEMBRANE TRANSPORTER PROTEIN YJNA-RELATED"/>
    <property type="match status" value="1"/>
</dbReference>
<sequence length="278" mass="30445">MAISFIILLFLIGIANGFYSGLMGTGGNVILIPALDLILSHYGIPESEIVKFIIAHSLFITFFNGLFVSYKQYKINNFYYKEVLLIAFPAMVSGFIMSEIIKISSWYDKIYFDLIFLFLVVLIATRFLFFKEKVINKVETNKVTIKKAFSFGLGTLTGLTTALSGFGGGIVLIPALTEFCKISIKKASSISIGVVMFLAISISISYLNIGATNNIKSLLPNQLGYISISLITPVLFGVFIAAPFGVKVAQKTAPSILRYLFGSVMVLICLKTVVSLLS</sequence>
<reference evidence="6" key="1">
    <citation type="submission" date="2023-07" db="EMBL/GenBank/DDBJ databases">
        <title>Two novel species in the genus Flavivirga.</title>
        <authorList>
            <person name="Kwon K."/>
        </authorList>
    </citation>
    <scope>NUCLEOTIDE SEQUENCE</scope>
    <source>
        <strain evidence="6">KCTC 52353</strain>
    </source>
</reference>
<comment type="similarity">
    <text evidence="5">Belongs to the 4-toluene sulfonate uptake permease (TSUP) (TC 2.A.102) family.</text>
</comment>
<evidence type="ECO:0000256" key="4">
    <source>
        <dbReference type="ARBA" id="ARBA00023136"/>
    </source>
</evidence>
<feature type="transmembrane region" description="Helical" evidence="5">
    <location>
        <begin position="49"/>
        <end position="70"/>
    </location>
</feature>
<evidence type="ECO:0000313" key="6">
    <source>
        <dbReference type="EMBL" id="MDO5969442.1"/>
    </source>
</evidence>
<dbReference type="RefSeq" id="WP_303277133.1">
    <property type="nucleotide sequence ID" value="NZ_JAUOEK010000071.1"/>
</dbReference>
<keyword evidence="3 5" id="KW-1133">Transmembrane helix</keyword>
<feature type="transmembrane region" description="Helical" evidence="5">
    <location>
        <begin position="223"/>
        <end position="244"/>
    </location>
</feature>
<comment type="subcellular location">
    <subcellularLocation>
        <location evidence="5">Cell membrane</location>
        <topology evidence="5">Multi-pass membrane protein</topology>
    </subcellularLocation>
    <subcellularLocation>
        <location evidence="1">Membrane</location>
        <topology evidence="1">Multi-pass membrane protein</topology>
    </subcellularLocation>
</comment>
<keyword evidence="4 5" id="KW-0472">Membrane</keyword>
<dbReference type="InterPro" id="IPR002781">
    <property type="entry name" value="TM_pro_TauE-like"/>
</dbReference>
<feature type="transmembrane region" description="Helical" evidence="5">
    <location>
        <begin position="110"/>
        <end position="130"/>
    </location>
</feature>